<dbReference type="GO" id="GO:0003677">
    <property type="term" value="F:DNA binding"/>
    <property type="evidence" value="ECO:0007669"/>
    <property type="project" value="InterPro"/>
</dbReference>
<feature type="compositionally biased region" description="Low complexity" evidence="1">
    <location>
        <begin position="381"/>
        <end position="406"/>
    </location>
</feature>
<reference evidence="3 4" key="1">
    <citation type="submission" date="2024-01" db="EMBL/GenBank/DDBJ databases">
        <title>Comparative genomics of Cryptococcus and Kwoniella reveals pathogenesis evolution and contrasting modes of karyotype evolution via chromosome fusion or intercentromeric recombination.</title>
        <authorList>
            <person name="Coelho M.A."/>
            <person name="David-Palma M."/>
            <person name="Shea T."/>
            <person name="Bowers K."/>
            <person name="McGinley-Smith S."/>
            <person name="Mohammad A.W."/>
            <person name="Gnirke A."/>
            <person name="Yurkov A.M."/>
            <person name="Nowrousian M."/>
            <person name="Sun S."/>
            <person name="Cuomo C.A."/>
            <person name="Heitman J."/>
        </authorList>
    </citation>
    <scope>NUCLEOTIDE SEQUENCE [LARGE SCALE GENOMIC DNA]</scope>
    <source>
        <strain evidence="3 4">PYCC6329</strain>
    </source>
</reference>
<sequence>MSNPYLQSNGYNPAQLNPALFASLTNQNQQVQNPNPNPNLNQNPMQPQQGNINMNPAQAQQKSANDLNGALQNIMLPMFNRLQGQNVARMEQQRLGINPQQQQQQQQPNQQQQQQFQGMAQQMNMAGLPGMNMNMNTNMMNHQQPQQPQQPQQQQMYGQQPQQGYSIHSQQQGLALQPNPSQQQQQPQQQPQQQQQQQPQQQMQNLQGMNMSMLGDSEQGRRLMLSNMLSQATNGTHPPVQNQQQPPQQQQMQMRLPLQQQQQQQQPQPQASQQAMQLQQAANLNNINPQIAELFRNRPDLAQAVMKKHGGNAQRAMEDMQRTVDMMTNAQQQRAREAQAQLQQQQQQVQQQQQQQQPSQQQPIGVGINGQMGIGMGFPGQMPNQQSQQPQQQQQRPPSQQMQQQQPQPPQQQVPQQQQPRIVSDNGQFNMAQGQQGNQYANTLSQLEALQQMKERQQRSGLKTPQMQQPGLPMASPQQPVPNVTASAPQAGLGVNLNQPYQMLQQNLPQPQVQQGQRQTPQMAQQQLVSQPQRPQPQPHQSQTAPTQSTPQMQTPNLASGSMAPPANTSGGPGRTQYFEQIPLWPNDKLTNATSLIAKKLFESLQSGSSGANEQMSRYHLLLLVAEIKKRGLIIPQDALTVATAFMQAPNATQALMAMDPTALRQIAQGNIDRIMGAQDQTRSQMQAQNQQQQGQQAQQAQMPTQPQHARQRSYQGQPSQQGSQNNPIELITPTMNQMALPQQFSTPVQQNAAPQQQQAQQQQQFVPQQQQQWAPGAVQQTQPQPQAPAAPAPAPPLMGLESMNLPEENFWHTLKQIHPTVNVQNPVIEGRALNLYKLFQIVLKNGGSVKIDPSRWTIVAGQSGLAPEPLQANGPQPLISTPNAAQQARACYAQVLQPLENLFMARIQQSRQNVGQAQQQVQAQQQPTQQVQSQQQFQQPSVQQNPQQVKPSPQIQQGPLSNSQSQVPQLSEQQKRFLEAAKNAGPGTGTLEGLAQQVTQQSQPAPTQQTPNVPAPDTAPQQAQSQSQGQSGNVKGNPLKIYEFIKTQETQVRAKLEKNPSIPSVDREAYRNELAQLLPIIREAEQRVPMFLMMMKEMGAPEMSAGPQIVSMYTSALYASTAAESDRYILNVSDLHRIRLGLGQLMARAQSMFRALTDKPGGNMLLKEMNTALNKAKLQFIAQNQAQAQTQSQAQSQSQSRPQPQPQAPLTGNQILAQQPVGSSPANIVEAIAARHKSLRVEDLKPPPAKRAKGAKGSPATPSGTGQTPEAKTPAMSNVDSPGSVKKSGGKRKRQSSNAVSSATALQNVVSSNLKTPKDLMAEVKESMSKVSKPSLAPGATTTAAGTSATMNALGIDLTPNEIINQVELDQNKTFFDNQTQLNLAAGILPYQSSSSSSTTIMSNQEENNLIAGLPLDTWQIFSQAYEAFQSSQLQANQVQSQVQPGNGSQNGMVPPTTIDDTILGVRLNGNGNGIVTGGRGKDDLFEQFIDVTQLTEELPTPELFRTNSNLLDGEGGGGGGEESDNSPESIKTVASTNVPLIPIYTSSGSAPNHNIEQPNGNDDKLNLSNNNNNNNGIANFASGSDNIVNVGDDYLGGNLGINMGMRLTMGSEESGVYNGGIWWGDVNVGGGGNEAY</sequence>
<feature type="compositionally biased region" description="Low complexity" evidence="1">
    <location>
        <begin position="238"/>
        <end position="278"/>
    </location>
</feature>
<feature type="compositionally biased region" description="Polar residues" evidence="1">
    <location>
        <begin position="1547"/>
        <end position="1560"/>
    </location>
</feature>
<dbReference type="GeneID" id="91105870"/>
<protein>
    <recommendedName>
        <fullName evidence="2">ARID domain-containing protein</fullName>
    </recommendedName>
</protein>
<feature type="compositionally biased region" description="Low complexity" evidence="1">
    <location>
        <begin position="100"/>
        <end position="122"/>
    </location>
</feature>
<feature type="compositionally biased region" description="Low complexity" evidence="1">
    <location>
        <begin position="997"/>
        <end position="1012"/>
    </location>
</feature>
<feature type="compositionally biased region" description="Low complexity" evidence="1">
    <location>
        <begin position="129"/>
        <end position="164"/>
    </location>
</feature>
<feature type="compositionally biased region" description="Low complexity" evidence="1">
    <location>
        <begin position="28"/>
        <end position="56"/>
    </location>
</feature>
<dbReference type="RefSeq" id="XP_066086921.1">
    <property type="nucleotide sequence ID" value="XM_066230824.1"/>
</dbReference>
<feature type="region of interest" description="Disordered" evidence="1">
    <location>
        <begin position="1188"/>
        <end position="1211"/>
    </location>
</feature>
<feature type="region of interest" description="Disordered" evidence="1">
    <location>
        <begin position="454"/>
        <end position="491"/>
    </location>
</feature>
<name>A0AAX4KSD5_9TREE</name>
<evidence type="ECO:0000256" key="1">
    <source>
        <dbReference type="SAM" id="MobiDB-lite"/>
    </source>
</evidence>
<feature type="region of interest" description="Disordered" evidence="1">
    <location>
        <begin position="679"/>
        <end position="729"/>
    </location>
</feature>
<feature type="region of interest" description="Disordered" evidence="1">
    <location>
        <begin position="350"/>
        <end position="420"/>
    </location>
</feature>
<keyword evidence="4" id="KW-1185">Reference proteome</keyword>
<feature type="compositionally biased region" description="Low complexity" evidence="1">
    <location>
        <begin position="932"/>
        <end position="955"/>
    </location>
</feature>
<feature type="compositionally biased region" description="Low complexity" evidence="1">
    <location>
        <begin position="350"/>
        <end position="362"/>
    </location>
</feature>
<feature type="region of interest" description="Disordered" evidence="1">
    <location>
        <begin position="28"/>
        <end position="63"/>
    </location>
</feature>
<dbReference type="KEGG" id="ker:91105870"/>
<feature type="compositionally biased region" description="Polar residues" evidence="1">
    <location>
        <begin position="956"/>
        <end position="973"/>
    </location>
</feature>
<feature type="compositionally biased region" description="Low complexity" evidence="1">
    <location>
        <begin position="509"/>
        <end position="556"/>
    </location>
</feature>
<feature type="region of interest" description="Disordered" evidence="1">
    <location>
        <begin position="997"/>
        <end position="1037"/>
    </location>
</feature>
<feature type="compositionally biased region" description="Low complexity" evidence="1">
    <location>
        <begin position="685"/>
        <end position="708"/>
    </location>
</feature>
<feature type="compositionally biased region" description="Low complexity" evidence="1">
    <location>
        <begin position="1188"/>
        <end position="1203"/>
    </location>
</feature>
<gene>
    <name evidence="3" type="ORF">V865_007069</name>
</gene>
<feature type="compositionally biased region" description="Low complexity" evidence="1">
    <location>
        <begin position="1022"/>
        <end position="1033"/>
    </location>
</feature>
<feature type="region of interest" description="Disordered" evidence="1">
    <location>
        <begin position="1547"/>
        <end position="1572"/>
    </location>
</feature>
<feature type="compositionally biased region" description="Low complexity" evidence="1">
    <location>
        <begin position="716"/>
        <end position="728"/>
    </location>
</feature>
<feature type="compositionally biased region" description="Low complexity" evidence="1">
    <location>
        <begin position="1335"/>
        <end position="1345"/>
    </location>
</feature>
<feature type="region of interest" description="Disordered" evidence="1">
    <location>
        <begin position="509"/>
        <end position="579"/>
    </location>
</feature>
<dbReference type="PROSITE" id="PS51011">
    <property type="entry name" value="ARID"/>
    <property type="match status" value="1"/>
</dbReference>
<accession>A0AAX4KSD5</accession>
<organism evidence="3 4">
    <name type="scientific">Kwoniella europaea PYCC6329</name>
    <dbReference type="NCBI Taxonomy" id="1423913"/>
    <lineage>
        <taxon>Eukaryota</taxon>
        <taxon>Fungi</taxon>
        <taxon>Dikarya</taxon>
        <taxon>Basidiomycota</taxon>
        <taxon>Agaricomycotina</taxon>
        <taxon>Tremellomycetes</taxon>
        <taxon>Tremellales</taxon>
        <taxon>Cryptococcaceae</taxon>
        <taxon>Kwoniella</taxon>
    </lineage>
</organism>
<dbReference type="SMART" id="SM00501">
    <property type="entry name" value="BRIGHT"/>
    <property type="match status" value="1"/>
</dbReference>
<evidence type="ECO:0000259" key="2">
    <source>
        <dbReference type="PROSITE" id="PS51011"/>
    </source>
</evidence>
<proteinExistence type="predicted"/>
<feature type="region of interest" description="Disordered" evidence="1">
    <location>
        <begin position="932"/>
        <end position="974"/>
    </location>
</feature>
<dbReference type="EMBL" id="CP144090">
    <property type="protein sequence ID" value="WWD08954.1"/>
    <property type="molecule type" value="Genomic_DNA"/>
</dbReference>
<feature type="region of interest" description="Disordered" evidence="1">
    <location>
        <begin position="1325"/>
        <end position="1345"/>
    </location>
</feature>
<dbReference type="Gene3D" id="1.10.150.60">
    <property type="entry name" value="ARID DNA-binding domain"/>
    <property type="match status" value="1"/>
</dbReference>
<dbReference type="InterPro" id="IPR036431">
    <property type="entry name" value="ARID_dom_sf"/>
</dbReference>
<dbReference type="SUPFAM" id="SSF46774">
    <property type="entry name" value="ARID-like"/>
    <property type="match status" value="1"/>
</dbReference>
<dbReference type="Proteomes" id="UP001358614">
    <property type="component" value="Chromosome 2"/>
</dbReference>
<dbReference type="Pfam" id="PF01388">
    <property type="entry name" value="ARID"/>
    <property type="match status" value="1"/>
</dbReference>
<feature type="compositionally biased region" description="Gly residues" evidence="1">
    <location>
        <begin position="367"/>
        <end position="378"/>
    </location>
</feature>
<feature type="region of interest" description="Disordered" evidence="1">
    <location>
        <begin position="231"/>
        <end position="278"/>
    </location>
</feature>
<evidence type="ECO:0000313" key="3">
    <source>
        <dbReference type="EMBL" id="WWD08954.1"/>
    </source>
</evidence>
<feature type="compositionally biased region" description="Low complexity" evidence="1">
    <location>
        <begin position="748"/>
        <end position="785"/>
    </location>
</feature>
<evidence type="ECO:0000313" key="4">
    <source>
        <dbReference type="Proteomes" id="UP001358614"/>
    </source>
</evidence>
<feature type="region of interest" description="Disordered" evidence="1">
    <location>
        <begin position="97"/>
        <end position="204"/>
    </location>
</feature>
<feature type="compositionally biased region" description="Polar residues" evidence="1">
    <location>
        <begin position="165"/>
        <end position="174"/>
    </location>
</feature>
<feature type="compositionally biased region" description="Polar residues" evidence="1">
    <location>
        <begin position="459"/>
        <end position="469"/>
    </location>
</feature>
<feature type="compositionally biased region" description="Polar residues" evidence="1">
    <location>
        <begin position="476"/>
        <end position="488"/>
    </location>
</feature>
<feature type="compositionally biased region" description="Low complexity" evidence="1">
    <location>
        <begin position="177"/>
        <end position="204"/>
    </location>
</feature>
<feature type="domain" description="ARID" evidence="2">
    <location>
        <begin position="801"/>
        <end position="905"/>
    </location>
</feature>
<feature type="region of interest" description="Disordered" evidence="1">
    <location>
        <begin position="746"/>
        <end position="801"/>
    </location>
</feature>
<feature type="region of interest" description="Disordered" evidence="1">
    <location>
        <begin position="1507"/>
        <end position="1531"/>
    </location>
</feature>
<feature type="compositionally biased region" description="Polar residues" evidence="1">
    <location>
        <begin position="1262"/>
        <end position="1282"/>
    </location>
</feature>
<dbReference type="InterPro" id="IPR001606">
    <property type="entry name" value="ARID_dom"/>
</dbReference>
<dbReference type="SMART" id="SM01014">
    <property type="entry name" value="ARID"/>
    <property type="match status" value="1"/>
</dbReference>
<feature type="compositionally biased region" description="Pro residues" evidence="1">
    <location>
        <begin position="786"/>
        <end position="797"/>
    </location>
</feature>
<feature type="region of interest" description="Disordered" evidence="1">
    <location>
        <begin position="1240"/>
        <end position="1305"/>
    </location>
</feature>